<keyword evidence="4" id="KW-1185">Reference proteome</keyword>
<feature type="transmembrane region" description="Helical" evidence="2">
    <location>
        <begin position="36"/>
        <end position="57"/>
    </location>
</feature>
<evidence type="ECO:0000256" key="1">
    <source>
        <dbReference type="SAM" id="MobiDB-lite"/>
    </source>
</evidence>
<keyword evidence="2" id="KW-0812">Transmembrane</keyword>
<evidence type="ECO:0000256" key="2">
    <source>
        <dbReference type="SAM" id="Phobius"/>
    </source>
</evidence>
<accession>A0ABR9A4M7</accession>
<keyword evidence="2" id="KW-1133">Transmembrane helix</keyword>
<gene>
    <name evidence="3" type="ORF">IFT62_06640</name>
</gene>
<organism evidence="3 4">
    <name type="scientific">Pseudomonas lutea</name>
    <dbReference type="NCBI Taxonomy" id="243924"/>
    <lineage>
        <taxon>Bacteria</taxon>
        <taxon>Pseudomonadati</taxon>
        <taxon>Pseudomonadota</taxon>
        <taxon>Gammaproteobacteria</taxon>
        <taxon>Pseudomonadales</taxon>
        <taxon>Pseudomonadaceae</taxon>
        <taxon>Pseudomonas</taxon>
    </lineage>
</organism>
<keyword evidence="2" id="KW-0472">Membrane</keyword>
<sequence>MANLSAPGLPQSGNQQSGELHPDIENAVPSGNRLRWGLPMMFVLLGIALWALAFFSLSLDLNASAAALFLIGLAMMWPRIFHGRSGNSRFIGWYESLKIAFRLWF</sequence>
<feature type="transmembrane region" description="Helical" evidence="2">
    <location>
        <begin position="63"/>
        <end position="81"/>
    </location>
</feature>
<dbReference type="RefSeq" id="WP_191943526.1">
    <property type="nucleotide sequence ID" value="NZ_JACYNP010000002.1"/>
</dbReference>
<dbReference type="Proteomes" id="UP000625247">
    <property type="component" value="Unassembled WGS sequence"/>
</dbReference>
<proteinExistence type="predicted"/>
<name>A0ABR9A4M7_9PSED</name>
<dbReference type="EMBL" id="JACYNP010000002">
    <property type="protein sequence ID" value="MBD8120887.1"/>
    <property type="molecule type" value="Genomic_DNA"/>
</dbReference>
<evidence type="ECO:0000313" key="4">
    <source>
        <dbReference type="Proteomes" id="UP000625247"/>
    </source>
</evidence>
<evidence type="ECO:0000313" key="3">
    <source>
        <dbReference type="EMBL" id="MBD8120887.1"/>
    </source>
</evidence>
<protein>
    <recommendedName>
        <fullName evidence="5">Conjugal transfer protein</fullName>
    </recommendedName>
</protein>
<feature type="region of interest" description="Disordered" evidence="1">
    <location>
        <begin position="1"/>
        <end position="25"/>
    </location>
</feature>
<comment type="caution">
    <text evidence="3">The sequence shown here is derived from an EMBL/GenBank/DDBJ whole genome shotgun (WGS) entry which is preliminary data.</text>
</comment>
<reference evidence="3 4" key="1">
    <citation type="journal article" date="2020" name="FEMS Microbiol. Ecol.">
        <title>Temporal dynamics of bacterial communities during seed development and maturation.</title>
        <authorList>
            <person name="Chesneau G."/>
            <person name="Torres-Cortes G."/>
            <person name="Briand M."/>
            <person name="Darrasse A."/>
            <person name="Preveaux A."/>
            <person name="Marais C."/>
            <person name="Jacques M.A."/>
            <person name="Shade A."/>
            <person name="Barret M."/>
        </authorList>
    </citation>
    <scope>NUCLEOTIDE SEQUENCE [LARGE SCALE GENOMIC DNA]</scope>
    <source>
        <strain evidence="3 4">CFBP13723</strain>
    </source>
</reference>
<evidence type="ECO:0008006" key="5">
    <source>
        <dbReference type="Google" id="ProtNLM"/>
    </source>
</evidence>